<feature type="transmembrane region" description="Helical" evidence="1">
    <location>
        <begin position="60"/>
        <end position="84"/>
    </location>
</feature>
<keyword evidence="1" id="KW-0812">Transmembrane</keyword>
<proteinExistence type="predicted"/>
<keyword evidence="1" id="KW-1133">Transmembrane helix</keyword>
<dbReference type="EMBL" id="LAVV01007767">
    <property type="protein sequence ID" value="KNZ54835.1"/>
    <property type="molecule type" value="Genomic_DNA"/>
</dbReference>
<protein>
    <submittedName>
        <fullName evidence="2">Uncharacterized protein</fullName>
    </submittedName>
</protein>
<accession>A0A0L6V3Z6</accession>
<keyword evidence="3" id="KW-1185">Reference proteome</keyword>
<sequence>MGSRHWSRWVAGPIFSAQMGVTGLIPKMWNSFSLILLGEFNGQFHFSKKKSIFLSFKHNCLIYVSLNVINVPFLGCYNFIFWTFSACGENIQIDQNSFLFNQNKIHSESQVKYYDQICCNSTPKKINETKFCILRIRPATPICVLKVGSATHLTSCELQIQIAWVACQTPNLIYMFPFLFYCDCFVVHSLAKLIEIHKNIFQFCLSESSEFCDQVTGTISCTKLQGCLHGTCMQVLSLNFELIPVVCWFLCHVESISNPPPSCLVTITYDVMVRICQLWAEGILGGFEDRLGGEWQREWLIFQGGKRKDWTAEDIWLTFQALTSTNQ</sequence>
<organism evidence="2 3">
    <name type="scientific">Puccinia sorghi</name>
    <dbReference type="NCBI Taxonomy" id="27349"/>
    <lineage>
        <taxon>Eukaryota</taxon>
        <taxon>Fungi</taxon>
        <taxon>Dikarya</taxon>
        <taxon>Basidiomycota</taxon>
        <taxon>Pucciniomycotina</taxon>
        <taxon>Pucciniomycetes</taxon>
        <taxon>Pucciniales</taxon>
        <taxon>Pucciniaceae</taxon>
        <taxon>Puccinia</taxon>
    </lineage>
</organism>
<dbReference type="AlphaFoldDB" id="A0A0L6V3Z6"/>
<keyword evidence="1" id="KW-0472">Membrane</keyword>
<reference evidence="2 3" key="1">
    <citation type="submission" date="2015-08" db="EMBL/GenBank/DDBJ databases">
        <title>Next Generation Sequencing and Analysis of the Genome of Puccinia sorghi L Schw, the Causal Agent of Maize Common Rust.</title>
        <authorList>
            <person name="Rochi L."/>
            <person name="Burguener G."/>
            <person name="Darino M."/>
            <person name="Turjanski A."/>
            <person name="Kreff E."/>
            <person name="Dieguez M.J."/>
            <person name="Sacco F."/>
        </authorList>
    </citation>
    <scope>NUCLEOTIDE SEQUENCE [LARGE SCALE GENOMIC DNA]</scope>
    <source>
        <strain evidence="2 3">RO10H11247</strain>
    </source>
</reference>
<evidence type="ECO:0000256" key="1">
    <source>
        <dbReference type="SAM" id="Phobius"/>
    </source>
</evidence>
<name>A0A0L6V3Z6_9BASI</name>
<evidence type="ECO:0000313" key="2">
    <source>
        <dbReference type="EMBL" id="KNZ54835.1"/>
    </source>
</evidence>
<dbReference type="Proteomes" id="UP000037035">
    <property type="component" value="Unassembled WGS sequence"/>
</dbReference>
<gene>
    <name evidence="2" type="ORF">VP01_2839g1</name>
</gene>
<comment type="caution">
    <text evidence="2">The sequence shown here is derived from an EMBL/GenBank/DDBJ whole genome shotgun (WGS) entry which is preliminary data.</text>
</comment>
<evidence type="ECO:0000313" key="3">
    <source>
        <dbReference type="Proteomes" id="UP000037035"/>
    </source>
</evidence>
<dbReference type="VEuPathDB" id="FungiDB:VP01_2839g1"/>